<reference evidence="2 3" key="1">
    <citation type="submission" date="2017-06" db="EMBL/GenBank/DDBJ databases">
        <title>Genome sequencing of cyanobaciteial culture collection at National Institute for Environmental Studies (NIES).</title>
        <authorList>
            <person name="Hirose Y."/>
            <person name="Shimura Y."/>
            <person name="Fujisawa T."/>
            <person name="Nakamura Y."/>
            <person name="Kawachi M."/>
        </authorList>
    </citation>
    <scope>NUCLEOTIDE SEQUENCE [LARGE SCALE GENOMIC DNA]</scope>
    <source>
        <strain evidence="2 3">NIES-806</strain>
    </source>
</reference>
<keyword evidence="3" id="KW-1185">Reference proteome</keyword>
<feature type="region of interest" description="Disordered" evidence="1">
    <location>
        <begin position="55"/>
        <end position="80"/>
    </location>
</feature>
<evidence type="ECO:0000313" key="3">
    <source>
        <dbReference type="Proteomes" id="UP000218702"/>
    </source>
</evidence>
<organism evidence="2 3">
    <name type="scientific">Dolichospermum compactum NIES-806</name>
    <dbReference type="NCBI Taxonomy" id="1973481"/>
    <lineage>
        <taxon>Bacteria</taxon>
        <taxon>Bacillati</taxon>
        <taxon>Cyanobacteriota</taxon>
        <taxon>Cyanophyceae</taxon>
        <taxon>Nostocales</taxon>
        <taxon>Aphanizomenonaceae</taxon>
        <taxon>Dolichospermum</taxon>
        <taxon>Dolichospermum compactum</taxon>
    </lineage>
</organism>
<proteinExistence type="predicted"/>
<dbReference type="AlphaFoldDB" id="A0A1Z4V653"/>
<dbReference type="EMBL" id="AP018316">
    <property type="protein sequence ID" value="BAZ86924.1"/>
    <property type="molecule type" value="Genomic_DNA"/>
</dbReference>
<evidence type="ECO:0000313" key="2">
    <source>
        <dbReference type="EMBL" id="BAZ86924.1"/>
    </source>
</evidence>
<accession>A0A1Z4V653</accession>
<gene>
    <name evidence="2" type="ORF">NIES806_31420</name>
</gene>
<name>A0A1Z4V653_9CYAN</name>
<sequence>MSKIISSAIAVSAVGVCSILSGIFNVNVLPSQAKSLTKLQEPCYHISGTPQYKEDCNKSIEDSTQPRKKTPFAIPTKPKRTPGFEDPIVCIIKRNGVYTYDCSNVPIKPKKTLK</sequence>
<evidence type="ECO:0000256" key="1">
    <source>
        <dbReference type="SAM" id="MobiDB-lite"/>
    </source>
</evidence>
<protein>
    <submittedName>
        <fullName evidence="2">Uncharacterized protein</fullName>
    </submittedName>
</protein>
<feature type="compositionally biased region" description="Basic and acidic residues" evidence="1">
    <location>
        <begin position="55"/>
        <end position="65"/>
    </location>
</feature>
<dbReference type="KEGG" id="dcm:NIES806_31420"/>
<dbReference type="Proteomes" id="UP000218702">
    <property type="component" value="Chromosome"/>
</dbReference>